<name>G3GYZ7_CRIGR</name>
<dbReference type="InParanoid" id="G3GYZ7"/>
<gene>
    <name evidence="1" type="ORF">I79_003048</name>
</gene>
<proteinExistence type="predicted"/>
<protein>
    <submittedName>
        <fullName evidence="1">Uncharacterized protein</fullName>
    </submittedName>
</protein>
<accession>G3GYZ7</accession>
<evidence type="ECO:0000313" key="1">
    <source>
        <dbReference type="EMBL" id="EGV94215.1"/>
    </source>
</evidence>
<dbReference type="Proteomes" id="UP000001075">
    <property type="component" value="Unassembled WGS sequence"/>
</dbReference>
<dbReference type="EMBL" id="JH000070">
    <property type="protein sequence ID" value="EGV94215.1"/>
    <property type="molecule type" value="Genomic_DNA"/>
</dbReference>
<dbReference type="AlphaFoldDB" id="G3GYZ7"/>
<organism evidence="1 2">
    <name type="scientific">Cricetulus griseus</name>
    <name type="common">Chinese hamster</name>
    <name type="synonym">Cricetulus barabensis griseus</name>
    <dbReference type="NCBI Taxonomy" id="10029"/>
    <lineage>
        <taxon>Eukaryota</taxon>
        <taxon>Metazoa</taxon>
        <taxon>Chordata</taxon>
        <taxon>Craniata</taxon>
        <taxon>Vertebrata</taxon>
        <taxon>Euteleostomi</taxon>
        <taxon>Mammalia</taxon>
        <taxon>Eutheria</taxon>
        <taxon>Euarchontoglires</taxon>
        <taxon>Glires</taxon>
        <taxon>Rodentia</taxon>
        <taxon>Myomorpha</taxon>
        <taxon>Muroidea</taxon>
        <taxon>Cricetidae</taxon>
        <taxon>Cricetinae</taxon>
        <taxon>Cricetulus</taxon>
    </lineage>
</organism>
<reference evidence="2" key="1">
    <citation type="journal article" date="2011" name="Nat. Biotechnol.">
        <title>The genomic sequence of the Chinese hamster ovary (CHO)-K1 cell line.</title>
        <authorList>
            <person name="Xu X."/>
            <person name="Nagarajan H."/>
            <person name="Lewis N.E."/>
            <person name="Pan S."/>
            <person name="Cai Z."/>
            <person name="Liu X."/>
            <person name="Chen W."/>
            <person name="Xie M."/>
            <person name="Wang W."/>
            <person name="Hammond S."/>
            <person name="Andersen M.R."/>
            <person name="Neff N."/>
            <person name="Passarelli B."/>
            <person name="Koh W."/>
            <person name="Fan H.C."/>
            <person name="Wang J."/>
            <person name="Gui Y."/>
            <person name="Lee K.H."/>
            <person name="Betenbaugh M.J."/>
            <person name="Quake S.R."/>
            <person name="Famili I."/>
            <person name="Palsson B.O."/>
            <person name="Wang J."/>
        </authorList>
    </citation>
    <scope>NUCLEOTIDE SEQUENCE [LARGE SCALE GENOMIC DNA]</scope>
    <source>
        <strain evidence="2">CHO K1 cell line</strain>
    </source>
</reference>
<sequence>MTDFHPAFGCLWAQVRIQDCLAKVVFMYLFQDHYSRSSSEPSIAFLSSHPTYSLSPFQLCLLIKIEHYLKYYLLSQVLVAHAFNPSTWEAEAGGSL</sequence>
<evidence type="ECO:0000313" key="2">
    <source>
        <dbReference type="Proteomes" id="UP000001075"/>
    </source>
</evidence>